<reference evidence="6 7" key="1">
    <citation type="journal article" date="2017" name="Curr. Biol.">
        <title>Genome architecture and evolution of a unichromosomal asexual nematode.</title>
        <authorList>
            <person name="Fradin H."/>
            <person name="Zegar C."/>
            <person name="Gutwein M."/>
            <person name="Lucas J."/>
            <person name="Kovtun M."/>
            <person name="Corcoran D."/>
            <person name="Baugh L.R."/>
            <person name="Kiontke K."/>
            <person name="Gunsalus K."/>
            <person name="Fitch D.H."/>
            <person name="Piano F."/>
        </authorList>
    </citation>
    <scope>NUCLEOTIDE SEQUENCE [LARGE SCALE GENOMIC DNA]</scope>
    <source>
        <strain evidence="6">PF1309</strain>
    </source>
</reference>
<comment type="caution">
    <text evidence="6">The sequence shown here is derived from an EMBL/GenBank/DDBJ whole genome shotgun (WGS) entry which is preliminary data.</text>
</comment>
<feature type="domain" description="RNA polymerase II assembly factor Rtp1 C-terminal" evidence="4">
    <location>
        <begin position="761"/>
        <end position="881"/>
    </location>
</feature>
<dbReference type="Proteomes" id="UP000218231">
    <property type="component" value="Unassembled WGS sequence"/>
</dbReference>
<dbReference type="InterPro" id="IPR016024">
    <property type="entry name" value="ARM-type_fold"/>
</dbReference>
<evidence type="ECO:0000256" key="1">
    <source>
        <dbReference type="ARBA" id="ARBA00005724"/>
    </source>
</evidence>
<evidence type="ECO:0000313" key="7">
    <source>
        <dbReference type="Proteomes" id="UP000218231"/>
    </source>
</evidence>
<proteinExistence type="inferred from homology"/>
<dbReference type="GO" id="GO:0009306">
    <property type="term" value="P:protein secretion"/>
    <property type="evidence" value="ECO:0007669"/>
    <property type="project" value="TreeGrafter"/>
</dbReference>
<dbReference type="InterPro" id="IPR019451">
    <property type="entry name" value="Rtp1_C1"/>
</dbReference>
<feature type="chain" id="PRO_5012945982" description="RNA polymerase II assembly factor Rtp1 C-terminal domain-containing protein" evidence="2">
    <location>
        <begin position="20"/>
        <end position="1025"/>
    </location>
</feature>
<evidence type="ECO:0000259" key="3">
    <source>
        <dbReference type="Pfam" id="PF10304"/>
    </source>
</evidence>
<feature type="domain" description="TANGO6 N-terminal" evidence="5">
    <location>
        <begin position="251"/>
        <end position="342"/>
    </location>
</feature>
<feature type="signal peptide" evidence="2">
    <location>
        <begin position="1"/>
        <end position="19"/>
    </location>
</feature>
<dbReference type="PANTHER" id="PTHR20959:SF1">
    <property type="entry name" value="TRANSPORT AND GOLGI ORGANIZATION PROTEIN 6 HOMOLOG"/>
    <property type="match status" value="1"/>
</dbReference>
<dbReference type="EMBL" id="LIAE01006535">
    <property type="protein sequence ID" value="PAV88025.1"/>
    <property type="molecule type" value="Genomic_DNA"/>
</dbReference>
<organism evidence="6 7">
    <name type="scientific">Diploscapter pachys</name>
    <dbReference type="NCBI Taxonomy" id="2018661"/>
    <lineage>
        <taxon>Eukaryota</taxon>
        <taxon>Metazoa</taxon>
        <taxon>Ecdysozoa</taxon>
        <taxon>Nematoda</taxon>
        <taxon>Chromadorea</taxon>
        <taxon>Rhabditida</taxon>
        <taxon>Rhabditina</taxon>
        <taxon>Rhabditomorpha</taxon>
        <taxon>Rhabditoidea</taxon>
        <taxon>Rhabditidae</taxon>
        <taxon>Diploscapter</taxon>
    </lineage>
</organism>
<gene>
    <name evidence="6" type="ORF">WR25_20279</name>
</gene>
<dbReference type="SUPFAM" id="SSF48371">
    <property type="entry name" value="ARM repeat"/>
    <property type="match status" value="1"/>
</dbReference>
<dbReference type="AlphaFoldDB" id="A0A2A2LPP4"/>
<keyword evidence="7" id="KW-1185">Reference proteome</keyword>
<dbReference type="Pfam" id="PF10363">
    <property type="entry name" value="RTP1_C1"/>
    <property type="match status" value="1"/>
</dbReference>
<dbReference type="Pfam" id="PF10304">
    <property type="entry name" value="RTP1_C2"/>
    <property type="match status" value="1"/>
</dbReference>
<protein>
    <recommendedName>
        <fullName evidence="8">RNA polymerase II assembly factor Rtp1 C-terminal domain-containing protein</fullName>
    </recommendedName>
</protein>
<keyword evidence="2" id="KW-0732">Signal</keyword>
<dbReference type="InterPro" id="IPR039600">
    <property type="entry name" value="TANGO6/Rtp1"/>
</dbReference>
<feature type="domain" description="RNA polymerase II assembly factor Rtp1 C-terminal" evidence="3">
    <location>
        <begin position="973"/>
        <end position="1004"/>
    </location>
</feature>
<dbReference type="PANTHER" id="PTHR20959">
    <property type="entry name" value="TRANSPORT AND GOLGI ORGANIZATION PROTEIN 6 FAMILY MEMBER"/>
    <property type="match status" value="1"/>
</dbReference>
<dbReference type="Pfam" id="PF25267">
    <property type="entry name" value="TANGO6_N"/>
    <property type="match status" value="1"/>
</dbReference>
<dbReference type="InterPro" id="IPR011989">
    <property type="entry name" value="ARM-like"/>
</dbReference>
<comment type="similarity">
    <text evidence="1">Belongs to the Tango6 family.</text>
</comment>
<dbReference type="Gene3D" id="1.25.10.10">
    <property type="entry name" value="Leucine-rich Repeat Variant"/>
    <property type="match status" value="1"/>
</dbReference>
<evidence type="ECO:0000313" key="6">
    <source>
        <dbReference type="EMBL" id="PAV88025.1"/>
    </source>
</evidence>
<evidence type="ECO:0008006" key="8">
    <source>
        <dbReference type="Google" id="ProtNLM"/>
    </source>
</evidence>
<sequence length="1025" mass="116433">MSFLKCSVLLLVISGVCLCCDQWPNGTDKTINWWECSNGPIKLYNVTVMNQNGQPEYPILLTAPIQVWIDIDNPTDTFTNPNLRGQVNLWSWNYGGCSWASVPTFGLLKDLNACDFATCPINPGRQWIKVTIDFTQFQEMSEKDRLIECLECLKILTTKDTDLDLKKFKWDIFAALHSKLVEKVYSTNFLCETLREEPEASSSNSSSQPSESVAHVDGRLLLGDVLQKIFDEISSLLRLLNRTTDDEFKLLSLDDVQTISAAFQFFILTSLLPFFEDGVGLPPHRRSNFIKQWKRLTSDQEFQKEKLKSASSCLEHLLNSNEALKIELIRKYLDDVICAMEQASIGNRLSSILTSENGLQHMLNAYQELAGPTFWDNTPMLESIARHFAVPPKAMKKSTYYENLVNQFFDILMKEGSGQMGSKVSMIFAAFCDELRKRDKLAFGVLILDRIFQPWERLLEPTITSMAVTKQMIEGITLLAMWGNNKAAINFIFEEKRMAGKSSSIWQYEESKQRMITVLNSELDSDDEDAGDVDRLTLQSLDDESILYRRVQMICGFIKANFDASKLVPLLFELSIKSVKKWSEVEQQTQLASHLMADSFFELISESDIDPTDENVLLSMITLAQTVLKSTRTLIETKMQREEDLDVVSKQNEERNRVLQLSIKSSKMVTALVGAIVLVATNSERAKTHLADLSAEMGKFSKIANLPVKIDDSTRNELREIAADVAQLAELLQGVGIEKTEMEQEGKKATYSKSSSRPLVETLLEELNDEMEPIRGQALLTVAKLVRKRNSEVLKCLDEWLYGKVKELVADPDSYVFLMAINALGEIALYDTKYLEDLIEFFANYKEPEKPEHADQPKDDSAVIIRGKVAETIGKVFRFSGDFAPLWFNRFFGICIDSLRDLHDVMRASVLSTLSDLTLACRGRGIEKYLTEAIDSLLKYEQSELVRRSAVHLLRQCIRSAASDSLFEVLGANLRDLRRTLTWLWKWDKDHTVRLHAQLAIEEIAEGMKILTTSPDSDHIRKIQL</sequence>
<dbReference type="InterPro" id="IPR019414">
    <property type="entry name" value="Rtp1_C2"/>
</dbReference>
<evidence type="ECO:0000259" key="5">
    <source>
        <dbReference type="Pfam" id="PF25267"/>
    </source>
</evidence>
<dbReference type="InterPro" id="IPR057347">
    <property type="entry name" value="TANGO6_N"/>
</dbReference>
<evidence type="ECO:0000259" key="4">
    <source>
        <dbReference type="Pfam" id="PF10363"/>
    </source>
</evidence>
<dbReference type="OrthoDB" id="5856944at2759"/>
<accession>A0A2A2LPP4</accession>
<evidence type="ECO:0000256" key="2">
    <source>
        <dbReference type="SAM" id="SignalP"/>
    </source>
</evidence>
<name>A0A2A2LPP4_9BILA</name>